<dbReference type="InterPro" id="IPR051531">
    <property type="entry name" value="N-acetyltransferase"/>
</dbReference>
<sequence>MQSRPICHDRLMTWPKIESITSERLRLEPLSVEHAPEMVEVLADASLYEYTGGEAPSLEQLQRRYTLQAFGQSEDRSQGWFNWIVKPIGGSAPVGFVQATLERKASEVVANIAWVISPTHQGQGIASEGVRAMANWLHSKGVTGLEAYVHPEHHASMGVARNQGLHPTGLTDGIELRWES</sequence>
<dbReference type="SUPFAM" id="SSF55729">
    <property type="entry name" value="Acyl-CoA N-acyltransferases (Nat)"/>
    <property type="match status" value="1"/>
</dbReference>
<accession>A0A1H5PCM6</accession>
<dbReference type="PANTHER" id="PTHR43792">
    <property type="entry name" value="GNAT FAMILY, PUTATIVE (AFU_ORTHOLOGUE AFUA_3G00765)-RELATED-RELATED"/>
    <property type="match status" value="1"/>
</dbReference>
<dbReference type="PANTHER" id="PTHR43792:SF1">
    <property type="entry name" value="N-ACETYLTRANSFERASE DOMAIN-CONTAINING PROTEIN"/>
    <property type="match status" value="1"/>
</dbReference>
<evidence type="ECO:0000313" key="2">
    <source>
        <dbReference type="EMBL" id="SEF10808.1"/>
    </source>
</evidence>
<dbReference type="Proteomes" id="UP000182725">
    <property type="component" value="Unassembled WGS sequence"/>
</dbReference>
<dbReference type="AlphaFoldDB" id="A0A1H5PCM6"/>
<proteinExistence type="predicted"/>
<dbReference type="Gene3D" id="3.40.630.30">
    <property type="match status" value="1"/>
</dbReference>
<name>A0A1H5PCM6_9MICC</name>
<gene>
    <name evidence="2" type="ORF">SAMN04489740_4035</name>
</gene>
<keyword evidence="2" id="KW-0808">Transferase</keyword>
<dbReference type="GO" id="GO:0016747">
    <property type="term" value="F:acyltransferase activity, transferring groups other than amino-acyl groups"/>
    <property type="evidence" value="ECO:0007669"/>
    <property type="project" value="InterPro"/>
</dbReference>
<dbReference type="Pfam" id="PF13302">
    <property type="entry name" value="Acetyltransf_3"/>
    <property type="match status" value="1"/>
</dbReference>
<dbReference type="PROSITE" id="PS51186">
    <property type="entry name" value="GNAT"/>
    <property type="match status" value="1"/>
</dbReference>
<feature type="domain" description="N-acetyltransferase" evidence="1">
    <location>
        <begin position="25"/>
        <end position="180"/>
    </location>
</feature>
<reference evidence="2 3" key="1">
    <citation type="submission" date="2016-10" db="EMBL/GenBank/DDBJ databases">
        <authorList>
            <person name="de Groot N.N."/>
        </authorList>
    </citation>
    <scope>NUCLEOTIDE SEQUENCE [LARGE SCALE GENOMIC DNA]</scope>
    <source>
        <strain evidence="2 3">DSM 22274</strain>
    </source>
</reference>
<dbReference type="InterPro" id="IPR016181">
    <property type="entry name" value="Acyl_CoA_acyltransferase"/>
</dbReference>
<protein>
    <submittedName>
        <fullName evidence="2">Protein N-acetyltransferase, RimJ/RimL family</fullName>
    </submittedName>
</protein>
<evidence type="ECO:0000259" key="1">
    <source>
        <dbReference type="PROSITE" id="PS51186"/>
    </source>
</evidence>
<dbReference type="EMBL" id="FNTV01000002">
    <property type="protein sequence ID" value="SEF10808.1"/>
    <property type="molecule type" value="Genomic_DNA"/>
</dbReference>
<dbReference type="InterPro" id="IPR000182">
    <property type="entry name" value="GNAT_dom"/>
</dbReference>
<organism evidence="2 3">
    <name type="scientific">Arthrobacter alpinus</name>
    <dbReference type="NCBI Taxonomy" id="656366"/>
    <lineage>
        <taxon>Bacteria</taxon>
        <taxon>Bacillati</taxon>
        <taxon>Actinomycetota</taxon>
        <taxon>Actinomycetes</taxon>
        <taxon>Micrococcales</taxon>
        <taxon>Micrococcaceae</taxon>
        <taxon>Arthrobacter</taxon>
    </lineage>
</organism>
<evidence type="ECO:0000313" key="3">
    <source>
        <dbReference type="Proteomes" id="UP000182725"/>
    </source>
</evidence>
<dbReference type="CDD" id="cd04301">
    <property type="entry name" value="NAT_SF"/>
    <property type="match status" value="1"/>
</dbReference>